<gene>
    <name evidence="6" type="ORF">AMOL_0134</name>
    <name evidence="7" type="ORF">CPU12_13095</name>
</gene>
<dbReference type="Proteomes" id="UP000221222">
    <property type="component" value="Unassembled WGS sequence"/>
</dbReference>
<evidence type="ECO:0000256" key="2">
    <source>
        <dbReference type="ARBA" id="ARBA00022723"/>
    </source>
</evidence>
<keyword evidence="1" id="KW-0001">2Fe-2S</keyword>
<keyword evidence="4" id="KW-0411">Iron-sulfur</keyword>
<dbReference type="InterPro" id="IPR018967">
    <property type="entry name" value="FeS-contain_CDGSH-typ"/>
</dbReference>
<evidence type="ECO:0000256" key="3">
    <source>
        <dbReference type="ARBA" id="ARBA00023004"/>
    </source>
</evidence>
<keyword evidence="2" id="KW-0479">Metal-binding</keyword>
<dbReference type="PANTHER" id="PTHR46491:SF3">
    <property type="entry name" value="CDGSH IRON-SULFUR DOMAIN-CONTAINING PROTEIN 3, MITOCHONDRIAL"/>
    <property type="match status" value="1"/>
</dbReference>
<evidence type="ECO:0000259" key="5">
    <source>
        <dbReference type="SMART" id="SM00704"/>
    </source>
</evidence>
<dbReference type="GO" id="GO:0046872">
    <property type="term" value="F:metal ion binding"/>
    <property type="evidence" value="ECO:0007669"/>
    <property type="project" value="UniProtKB-KW"/>
</dbReference>
<protein>
    <submittedName>
        <fullName evidence="6">CDGSH iron-sulfur domain-containing protein</fullName>
    </submittedName>
</protein>
<reference evidence="6 9" key="2">
    <citation type="submission" date="2018-08" db="EMBL/GenBank/DDBJ databases">
        <title>Complete genome of the Arcobacter molluscorum type strain LMG 25693.</title>
        <authorList>
            <person name="Miller W.G."/>
            <person name="Yee E."/>
            <person name="Bono J.L."/>
        </authorList>
    </citation>
    <scope>NUCLEOTIDE SEQUENCE [LARGE SCALE GENOMIC DNA]</scope>
    <source>
        <strain evidence="6 9">CECT 7696</strain>
    </source>
</reference>
<proteinExistence type="predicted"/>
<keyword evidence="3" id="KW-0408">Iron</keyword>
<dbReference type="PANTHER" id="PTHR46491">
    <property type="entry name" value="CDGSH IRON SULFUR DOMAIN PROTEIN HOMOLOG"/>
    <property type="match status" value="1"/>
</dbReference>
<organism evidence="7 8">
    <name type="scientific">Malaciobacter molluscorum LMG 25693</name>
    <dbReference type="NCBI Taxonomy" id="870501"/>
    <lineage>
        <taxon>Bacteria</taxon>
        <taxon>Pseudomonadati</taxon>
        <taxon>Campylobacterota</taxon>
        <taxon>Epsilonproteobacteria</taxon>
        <taxon>Campylobacterales</taxon>
        <taxon>Arcobacteraceae</taxon>
        <taxon>Malaciobacter</taxon>
    </lineage>
</organism>
<dbReference type="Pfam" id="PF09360">
    <property type="entry name" value="zf-CDGSH"/>
    <property type="match status" value="2"/>
</dbReference>
<evidence type="ECO:0000313" key="7">
    <source>
        <dbReference type="EMBL" id="PHO16911.1"/>
    </source>
</evidence>
<keyword evidence="8" id="KW-1185">Reference proteome</keyword>
<dbReference type="InterPro" id="IPR042216">
    <property type="entry name" value="MitoNEET_CISD"/>
</dbReference>
<evidence type="ECO:0000313" key="8">
    <source>
        <dbReference type="Proteomes" id="UP000221222"/>
    </source>
</evidence>
<evidence type="ECO:0000313" key="6">
    <source>
        <dbReference type="EMBL" id="AXX91173.1"/>
    </source>
</evidence>
<evidence type="ECO:0000256" key="4">
    <source>
        <dbReference type="ARBA" id="ARBA00023014"/>
    </source>
</evidence>
<dbReference type="Proteomes" id="UP000262712">
    <property type="component" value="Chromosome"/>
</dbReference>
<sequence length="151" mass="17353">MKRISIKFLKNGPIKLVNESDTLAKESIQFEDNLFDLKKCTFLCRCGRSKKQPFCEGSHADAKFDSKCQIAKNEQIQKIKTNHTDVFNNNENLKIHISKGSAIMVNNEVDIKINNLPKNIKSFSLCRCGNSKNKPFCDTTHNRTKGRYYTF</sequence>
<accession>A0A2G1DEJ3</accession>
<dbReference type="EMBL" id="CP032098">
    <property type="protein sequence ID" value="AXX91173.1"/>
    <property type="molecule type" value="Genomic_DNA"/>
</dbReference>
<dbReference type="SMART" id="SM00704">
    <property type="entry name" value="ZnF_CDGSH"/>
    <property type="match status" value="2"/>
</dbReference>
<evidence type="ECO:0000313" key="9">
    <source>
        <dbReference type="Proteomes" id="UP000262712"/>
    </source>
</evidence>
<feature type="domain" description="Iron-binding zinc finger CDGSH type" evidence="5">
    <location>
        <begin position="26"/>
        <end position="65"/>
    </location>
</feature>
<dbReference type="EMBL" id="NXFY01000029">
    <property type="protein sequence ID" value="PHO16911.1"/>
    <property type="molecule type" value="Genomic_DNA"/>
</dbReference>
<name>A0A2G1DEJ3_9BACT</name>
<dbReference type="GO" id="GO:0051537">
    <property type="term" value="F:2 iron, 2 sulfur cluster binding"/>
    <property type="evidence" value="ECO:0007669"/>
    <property type="project" value="UniProtKB-KW"/>
</dbReference>
<dbReference type="InterPro" id="IPR052950">
    <property type="entry name" value="CISD"/>
</dbReference>
<dbReference type="RefSeq" id="WP_099343570.1">
    <property type="nucleotide sequence ID" value="NZ_CP032098.1"/>
</dbReference>
<dbReference type="AlphaFoldDB" id="A0A2G1DEJ3"/>
<feature type="domain" description="Iron-binding zinc finger CDGSH type" evidence="5">
    <location>
        <begin position="115"/>
        <end position="147"/>
    </location>
</feature>
<evidence type="ECO:0000256" key="1">
    <source>
        <dbReference type="ARBA" id="ARBA00022714"/>
    </source>
</evidence>
<dbReference type="Gene3D" id="3.40.5.90">
    <property type="entry name" value="CDGSH iron-sulfur domain, mitoNEET-type"/>
    <property type="match status" value="2"/>
</dbReference>
<reference evidence="7 8" key="1">
    <citation type="submission" date="2017-09" db="EMBL/GenBank/DDBJ databases">
        <title>Arcobacter canalis sp. nov., a new species isolated from a water canal contaminated with urban sewage.</title>
        <authorList>
            <person name="Perez-Cataluna A."/>
            <person name="Salas-Masso N."/>
            <person name="Figueras M.J."/>
        </authorList>
    </citation>
    <scope>NUCLEOTIDE SEQUENCE [LARGE SCALE GENOMIC DNA]</scope>
    <source>
        <strain evidence="7 8">F98-3</strain>
    </source>
</reference>
<dbReference type="KEGG" id="amol:AMOL_0134"/>
<dbReference type="GO" id="GO:0005737">
    <property type="term" value="C:cytoplasm"/>
    <property type="evidence" value="ECO:0007669"/>
    <property type="project" value="UniProtKB-ARBA"/>
</dbReference>